<protein>
    <submittedName>
        <fullName evidence="2">13950_t:CDS:1</fullName>
    </submittedName>
</protein>
<feature type="region of interest" description="Disordered" evidence="1">
    <location>
        <begin position="83"/>
        <end position="105"/>
    </location>
</feature>
<accession>A0A9N9JA82</accession>
<name>A0A9N9JA82_9GLOM</name>
<proteinExistence type="predicted"/>
<dbReference type="OrthoDB" id="5592268at2759"/>
<sequence length="105" mass="12003">DDILDGTILKRLFDLINVVPQEQNNAVAQIEQAQQRNKTRHDQRLKSSQSFAIGDKVLLYRAYLIHSRSHKLDNKWEGPFFCPRSTTQGGIPSPNNGRKRASTTR</sequence>
<comment type="caution">
    <text evidence="2">The sequence shown here is derived from an EMBL/GenBank/DDBJ whole genome shotgun (WGS) entry which is preliminary data.</text>
</comment>
<dbReference type="AlphaFoldDB" id="A0A9N9JA82"/>
<dbReference type="Proteomes" id="UP000789342">
    <property type="component" value="Unassembled WGS sequence"/>
</dbReference>
<keyword evidence="3" id="KW-1185">Reference proteome</keyword>
<gene>
    <name evidence="2" type="ORF">AMORRO_LOCUS16503</name>
</gene>
<dbReference type="EMBL" id="CAJVPV010045663">
    <property type="protein sequence ID" value="CAG8769603.1"/>
    <property type="molecule type" value="Genomic_DNA"/>
</dbReference>
<evidence type="ECO:0000313" key="3">
    <source>
        <dbReference type="Proteomes" id="UP000789342"/>
    </source>
</evidence>
<organism evidence="2 3">
    <name type="scientific">Acaulospora morrowiae</name>
    <dbReference type="NCBI Taxonomy" id="94023"/>
    <lineage>
        <taxon>Eukaryota</taxon>
        <taxon>Fungi</taxon>
        <taxon>Fungi incertae sedis</taxon>
        <taxon>Mucoromycota</taxon>
        <taxon>Glomeromycotina</taxon>
        <taxon>Glomeromycetes</taxon>
        <taxon>Diversisporales</taxon>
        <taxon>Acaulosporaceae</taxon>
        <taxon>Acaulospora</taxon>
    </lineage>
</organism>
<reference evidence="2" key="1">
    <citation type="submission" date="2021-06" db="EMBL/GenBank/DDBJ databases">
        <authorList>
            <person name="Kallberg Y."/>
            <person name="Tangrot J."/>
            <person name="Rosling A."/>
        </authorList>
    </citation>
    <scope>NUCLEOTIDE SEQUENCE</scope>
    <source>
        <strain evidence="2">CL551</strain>
    </source>
</reference>
<evidence type="ECO:0000313" key="2">
    <source>
        <dbReference type="EMBL" id="CAG8769603.1"/>
    </source>
</evidence>
<feature type="compositionally biased region" description="Polar residues" evidence="1">
    <location>
        <begin position="84"/>
        <end position="96"/>
    </location>
</feature>
<feature type="non-terminal residue" evidence="2">
    <location>
        <position position="1"/>
    </location>
</feature>
<evidence type="ECO:0000256" key="1">
    <source>
        <dbReference type="SAM" id="MobiDB-lite"/>
    </source>
</evidence>